<dbReference type="EMBL" id="GBXM01045143">
    <property type="protein sequence ID" value="JAH63434.1"/>
    <property type="molecule type" value="Transcribed_RNA"/>
</dbReference>
<name>A0A0E9UC32_ANGAN</name>
<reference evidence="1" key="1">
    <citation type="submission" date="2014-11" db="EMBL/GenBank/DDBJ databases">
        <authorList>
            <person name="Amaro Gonzalez C."/>
        </authorList>
    </citation>
    <scope>NUCLEOTIDE SEQUENCE</scope>
</reference>
<reference evidence="1" key="2">
    <citation type="journal article" date="2015" name="Fish Shellfish Immunol.">
        <title>Early steps in the European eel (Anguilla anguilla)-Vibrio vulnificus interaction in the gills: Role of the RtxA13 toxin.</title>
        <authorList>
            <person name="Callol A."/>
            <person name="Pajuelo D."/>
            <person name="Ebbesson L."/>
            <person name="Teles M."/>
            <person name="MacKenzie S."/>
            <person name="Amaro C."/>
        </authorList>
    </citation>
    <scope>NUCLEOTIDE SEQUENCE</scope>
</reference>
<protein>
    <submittedName>
        <fullName evidence="1">Uncharacterized protein</fullName>
    </submittedName>
</protein>
<organism evidence="1">
    <name type="scientific">Anguilla anguilla</name>
    <name type="common">European freshwater eel</name>
    <name type="synonym">Muraena anguilla</name>
    <dbReference type="NCBI Taxonomy" id="7936"/>
    <lineage>
        <taxon>Eukaryota</taxon>
        <taxon>Metazoa</taxon>
        <taxon>Chordata</taxon>
        <taxon>Craniata</taxon>
        <taxon>Vertebrata</taxon>
        <taxon>Euteleostomi</taxon>
        <taxon>Actinopterygii</taxon>
        <taxon>Neopterygii</taxon>
        <taxon>Teleostei</taxon>
        <taxon>Anguilliformes</taxon>
        <taxon>Anguillidae</taxon>
        <taxon>Anguilla</taxon>
    </lineage>
</organism>
<accession>A0A0E9UC32</accession>
<dbReference type="AlphaFoldDB" id="A0A0E9UC32"/>
<proteinExistence type="predicted"/>
<evidence type="ECO:0000313" key="1">
    <source>
        <dbReference type="EMBL" id="JAH63434.1"/>
    </source>
</evidence>
<sequence>MNIFHFKKFTKWRHCIHVHSVSIVG</sequence>